<feature type="binding site" evidence="12">
    <location>
        <begin position="40"/>
        <end position="47"/>
    </location>
    <ligand>
        <name>ATP</name>
        <dbReference type="ChEBI" id="CHEBI:30616"/>
    </ligand>
</feature>
<dbReference type="GO" id="GO:0003677">
    <property type="term" value="F:DNA binding"/>
    <property type="evidence" value="ECO:0007669"/>
    <property type="project" value="UniProtKB-KW"/>
</dbReference>
<evidence type="ECO:0000256" key="8">
    <source>
        <dbReference type="ARBA" id="ARBA00023204"/>
    </source>
</evidence>
<dbReference type="EC" id="5.6.2.4" evidence="13"/>
<dbReference type="PROSITE" id="PS51217">
    <property type="entry name" value="UVRD_HELICASE_CTER"/>
    <property type="match status" value="1"/>
</dbReference>
<dbReference type="Pfam" id="PF21196">
    <property type="entry name" value="PcrA_UvrD_tudor"/>
    <property type="match status" value="1"/>
</dbReference>
<dbReference type="GO" id="GO:0005829">
    <property type="term" value="C:cytosol"/>
    <property type="evidence" value="ECO:0007669"/>
    <property type="project" value="TreeGrafter"/>
</dbReference>
<proteinExistence type="inferred from homology"/>
<evidence type="ECO:0000256" key="5">
    <source>
        <dbReference type="ARBA" id="ARBA00022806"/>
    </source>
</evidence>
<evidence type="ECO:0000259" key="16">
    <source>
        <dbReference type="PROSITE" id="PS51217"/>
    </source>
</evidence>
<name>A0A6N4VK63_9MYCO</name>
<dbReference type="Gene3D" id="1.10.10.160">
    <property type="match status" value="1"/>
</dbReference>
<dbReference type="InterPro" id="IPR005751">
    <property type="entry name" value="ATP-dep_DNA_helicase_PcrA"/>
</dbReference>
<accession>A0A6N4VK63</accession>
<dbReference type="GO" id="GO:0009314">
    <property type="term" value="P:response to radiation"/>
    <property type="evidence" value="ECO:0007669"/>
    <property type="project" value="UniProtKB-ARBA"/>
</dbReference>
<dbReference type="InterPro" id="IPR014017">
    <property type="entry name" value="DNA_helicase_UvrD-like_C"/>
</dbReference>
<dbReference type="PANTHER" id="PTHR11070">
    <property type="entry name" value="UVRD / RECB / PCRA DNA HELICASE FAMILY MEMBER"/>
    <property type="match status" value="1"/>
</dbReference>
<keyword evidence="5 12" id="KW-0347">Helicase</keyword>
<evidence type="ECO:0000313" key="18">
    <source>
        <dbReference type="Proteomes" id="UP000466785"/>
    </source>
</evidence>
<feature type="region of interest" description="Disordered" evidence="14">
    <location>
        <begin position="693"/>
        <end position="719"/>
    </location>
</feature>
<dbReference type="RefSeq" id="WP_235682373.1">
    <property type="nucleotide sequence ID" value="NZ_AP022570.1"/>
</dbReference>
<keyword evidence="3" id="KW-0227">DNA damage</keyword>
<keyword evidence="9" id="KW-0413">Isomerase</keyword>
<reference evidence="17 18" key="1">
    <citation type="journal article" date="2019" name="Emerg. Microbes Infect.">
        <title>Comprehensive subspecies identification of 175 nontuberculous mycobacteria species based on 7547 genomic profiles.</title>
        <authorList>
            <person name="Matsumoto Y."/>
            <person name="Kinjo T."/>
            <person name="Motooka D."/>
            <person name="Nabeya D."/>
            <person name="Jung N."/>
            <person name="Uechi K."/>
            <person name="Horii T."/>
            <person name="Iida T."/>
            <person name="Fujita J."/>
            <person name="Nakamura S."/>
        </authorList>
    </citation>
    <scope>NUCLEOTIDE SEQUENCE [LARGE SCALE GENOMIC DNA]</scope>
    <source>
        <strain evidence="17 18">JCM 12603</strain>
    </source>
</reference>
<evidence type="ECO:0000313" key="17">
    <source>
        <dbReference type="EMBL" id="BBX53977.1"/>
    </source>
</evidence>
<evidence type="ECO:0000256" key="4">
    <source>
        <dbReference type="ARBA" id="ARBA00022801"/>
    </source>
</evidence>
<dbReference type="CDD" id="cd18807">
    <property type="entry name" value="SF1_C_UvrD"/>
    <property type="match status" value="2"/>
</dbReference>
<dbReference type="FunFam" id="1.10.10.160:FF:000001">
    <property type="entry name" value="ATP-dependent DNA helicase"/>
    <property type="match status" value="1"/>
</dbReference>
<dbReference type="GO" id="GO:0005524">
    <property type="term" value="F:ATP binding"/>
    <property type="evidence" value="ECO:0007669"/>
    <property type="project" value="UniProtKB-UniRule"/>
</dbReference>
<evidence type="ECO:0000256" key="14">
    <source>
        <dbReference type="SAM" id="MobiDB-lite"/>
    </source>
</evidence>
<keyword evidence="2 12" id="KW-0547">Nucleotide-binding</keyword>
<dbReference type="EMBL" id="AP022570">
    <property type="protein sequence ID" value="BBX53977.1"/>
    <property type="molecule type" value="Genomic_DNA"/>
</dbReference>
<evidence type="ECO:0000256" key="1">
    <source>
        <dbReference type="ARBA" id="ARBA00009922"/>
    </source>
</evidence>
<evidence type="ECO:0000256" key="6">
    <source>
        <dbReference type="ARBA" id="ARBA00022840"/>
    </source>
</evidence>
<feature type="domain" description="UvrD-like helicase ATP-binding" evidence="15">
    <location>
        <begin position="19"/>
        <end position="311"/>
    </location>
</feature>
<dbReference type="SUPFAM" id="SSF52540">
    <property type="entry name" value="P-loop containing nucleoside triphosphate hydrolases"/>
    <property type="match status" value="1"/>
</dbReference>
<evidence type="ECO:0000256" key="11">
    <source>
        <dbReference type="ARBA" id="ARBA00048988"/>
    </source>
</evidence>
<comment type="catalytic activity">
    <reaction evidence="10">
        <text>Couples ATP hydrolysis with the unwinding of duplex DNA by translocating in the 3'-5' direction.</text>
        <dbReference type="EC" id="5.6.2.4"/>
    </reaction>
</comment>
<evidence type="ECO:0000256" key="10">
    <source>
        <dbReference type="ARBA" id="ARBA00034617"/>
    </source>
</evidence>
<evidence type="ECO:0000256" key="12">
    <source>
        <dbReference type="PROSITE-ProRule" id="PRU00560"/>
    </source>
</evidence>
<keyword evidence="7 13" id="KW-0238">DNA-binding</keyword>
<dbReference type="Gene3D" id="1.10.486.10">
    <property type="entry name" value="PCRA, domain 4"/>
    <property type="match status" value="1"/>
</dbReference>
<dbReference type="Proteomes" id="UP000466785">
    <property type="component" value="Chromosome"/>
</dbReference>
<dbReference type="GO" id="GO:0043138">
    <property type="term" value="F:3'-5' DNA helicase activity"/>
    <property type="evidence" value="ECO:0007669"/>
    <property type="project" value="UniProtKB-EC"/>
</dbReference>
<evidence type="ECO:0000256" key="2">
    <source>
        <dbReference type="ARBA" id="ARBA00022741"/>
    </source>
</evidence>
<dbReference type="Pfam" id="PF13361">
    <property type="entry name" value="UvrD_C"/>
    <property type="match status" value="1"/>
</dbReference>
<dbReference type="CDD" id="cd17932">
    <property type="entry name" value="DEXQc_UvrD"/>
    <property type="match status" value="1"/>
</dbReference>
<comment type="catalytic activity">
    <reaction evidence="11 13">
        <text>ATP + H2O = ADP + phosphate + H(+)</text>
        <dbReference type="Rhea" id="RHEA:13065"/>
        <dbReference type="ChEBI" id="CHEBI:15377"/>
        <dbReference type="ChEBI" id="CHEBI:15378"/>
        <dbReference type="ChEBI" id="CHEBI:30616"/>
        <dbReference type="ChEBI" id="CHEBI:43474"/>
        <dbReference type="ChEBI" id="CHEBI:456216"/>
        <dbReference type="EC" id="5.6.2.4"/>
    </reaction>
</comment>
<dbReference type="InterPro" id="IPR027417">
    <property type="entry name" value="P-loop_NTPase"/>
</dbReference>
<dbReference type="KEGG" id="mpof:MPOR_50030"/>
<comment type="similarity">
    <text evidence="1 13">Belongs to the helicase family. UvrD subfamily.</text>
</comment>
<keyword evidence="18" id="KW-1185">Reference proteome</keyword>
<dbReference type="PANTHER" id="PTHR11070:SF2">
    <property type="entry name" value="ATP-DEPENDENT DNA HELICASE SRS2"/>
    <property type="match status" value="1"/>
</dbReference>
<evidence type="ECO:0000256" key="9">
    <source>
        <dbReference type="ARBA" id="ARBA00023235"/>
    </source>
</evidence>
<dbReference type="AlphaFoldDB" id="A0A6N4VK63"/>
<dbReference type="Pfam" id="PF00580">
    <property type="entry name" value="UvrD-helicase"/>
    <property type="match status" value="1"/>
</dbReference>
<dbReference type="InterPro" id="IPR014016">
    <property type="entry name" value="UvrD-like_ATP-bd"/>
</dbReference>
<dbReference type="PROSITE" id="PS51198">
    <property type="entry name" value="UVRD_HELICASE_ATP_BIND"/>
    <property type="match status" value="1"/>
</dbReference>
<evidence type="ECO:0000259" key="15">
    <source>
        <dbReference type="PROSITE" id="PS51198"/>
    </source>
</evidence>
<keyword evidence="6 12" id="KW-0067">ATP-binding</keyword>
<dbReference type="GO" id="GO:0033202">
    <property type="term" value="C:DNA helicase complex"/>
    <property type="evidence" value="ECO:0007669"/>
    <property type="project" value="TreeGrafter"/>
</dbReference>
<gene>
    <name evidence="17" type="primary">pcrA</name>
    <name evidence="17" type="ORF">MPOR_50030</name>
</gene>
<protein>
    <recommendedName>
        <fullName evidence="13">ATP-dependent DNA helicase</fullName>
        <ecNumber evidence="13">5.6.2.4</ecNumber>
    </recommendedName>
</protein>
<dbReference type="GO" id="GO:0016787">
    <property type="term" value="F:hydrolase activity"/>
    <property type="evidence" value="ECO:0007669"/>
    <property type="project" value="UniProtKB-UniRule"/>
</dbReference>
<dbReference type="InterPro" id="IPR013986">
    <property type="entry name" value="DExx_box_DNA_helicase_dom_sf"/>
</dbReference>
<dbReference type="GO" id="GO:0000725">
    <property type="term" value="P:recombinational repair"/>
    <property type="evidence" value="ECO:0007669"/>
    <property type="project" value="TreeGrafter"/>
</dbReference>
<dbReference type="Gene3D" id="3.40.50.300">
    <property type="entry name" value="P-loop containing nucleotide triphosphate hydrolases"/>
    <property type="match status" value="2"/>
</dbReference>
<feature type="domain" description="UvrD-like helicase C-terminal" evidence="16">
    <location>
        <begin position="312"/>
        <end position="610"/>
    </location>
</feature>
<keyword evidence="4 12" id="KW-0378">Hydrolase</keyword>
<evidence type="ECO:0000256" key="13">
    <source>
        <dbReference type="RuleBase" id="RU364053"/>
    </source>
</evidence>
<evidence type="ECO:0000256" key="7">
    <source>
        <dbReference type="ARBA" id="ARBA00023125"/>
    </source>
</evidence>
<organism evidence="17 18">
    <name type="scientific">Mycolicibacterium poriferae</name>
    <dbReference type="NCBI Taxonomy" id="39694"/>
    <lineage>
        <taxon>Bacteria</taxon>
        <taxon>Bacillati</taxon>
        <taxon>Actinomycetota</taxon>
        <taxon>Actinomycetes</taxon>
        <taxon>Mycobacteriales</taxon>
        <taxon>Mycobacteriaceae</taxon>
        <taxon>Mycolicibacterium</taxon>
    </lineage>
</organism>
<sequence length="779" mass="85476">MTAPLPMTSPASDTDQLLDGLNPQQRQAVLHEGSPLLIVAGAGSGKTAVLTRRIAYLLAARDVGVGQVLAITFTNKAAAEMRERVVGLVGPRARSMWVSTFHSTCVRILRNQASLVAGLNSNFSIYDADDSRRLLLMIGKDMGLDTKRHSPRLLANGISNLKNELIGPEQAAAEASEAADDLARVIAEVYAEYQRRLRTANALDFDDLIGETVAVLQAFPQIAQYYRRRFRHILVDEYQDTNHAQYVLVRELVGVGAPDTDTVPPAELCVVGDADQSIYAFRGATIRNIEDFERDFPDATTILLEQNYRSTQTILNAANSVIARNTGRREKRLWTDSGQGELIVGYVADNEHDEARFVAQEIDNLSDSVGDFSYNDVAVFYRTNNSSRAIEEVFIRAGIPYKVVGGVRFYERREIRDIVAYLRVLDNPGDSVSMRRILNTPRRGIGDRAEACVAVHAENTGLNFNDALVAAAEGRVPMLNTRAEKAIAGFVGLLDELRGMLDGELGELVEAVLDRTGYRAELESSNDPQDLARLDNLNELVSVAHEFSIDLANARALAGEDGAEPVDEDIPDTGVLAAFLERVSLVADADDIPEHGAGVVTMMTLHTAKGLEFPVVFVTGWEDGMFPHMRALGDPVELSEERRLAYVGITRARQRLYLSRAKVRSSWGQPMLNPESRFLREIPQELIDWRRTEQPASSLSAPVSGAGRFGTPRPSPMRPAAAKRPLLVLEPGDRVTHDKYGLGRVEEVSGVGESAMSLIDFGSAGRVKLMHNHAPVAKL</sequence>
<dbReference type="NCBIfam" id="TIGR01073">
    <property type="entry name" value="pcrA"/>
    <property type="match status" value="1"/>
</dbReference>
<dbReference type="InterPro" id="IPR000212">
    <property type="entry name" value="DNA_helicase_UvrD/REP"/>
</dbReference>
<dbReference type="FunFam" id="1.10.486.10:FF:000003">
    <property type="entry name" value="ATP-dependent DNA helicase"/>
    <property type="match status" value="1"/>
</dbReference>
<keyword evidence="8" id="KW-0234">DNA repair</keyword>
<dbReference type="GO" id="GO:0006260">
    <property type="term" value="P:DNA replication"/>
    <property type="evidence" value="ECO:0007669"/>
    <property type="project" value="InterPro"/>
</dbReference>
<evidence type="ECO:0000256" key="3">
    <source>
        <dbReference type="ARBA" id="ARBA00022763"/>
    </source>
</evidence>